<gene>
    <name evidence="2" type="ORF">BXYJ_LOCUS2714</name>
</gene>
<feature type="region of interest" description="Disordered" evidence="1">
    <location>
        <begin position="225"/>
        <end position="282"/>
    </location>
</feature>
<dbReference type="Proteomes" id="UP000582659">
    <property type="component" value="Unassembled WGS sequence"/>
</dbReference>
<comment type="caution">
    <text evidence="2">The sequence shown here is derived from an EMBL/GenBank/DDBJ whole genome shotgun (WGS) entry which is preliminary data.</text>
</comment>
<dbReference type="OrthoDB" id="5872378at2759"/>
<protein>
    <submittedName>
        <fullName evidence="2">(pine wood nematode) hypothetical protein</fullName>
    </submittedName>
</protein>
<evidence type="ECO:0000313" key="2">
    <source>
        <dbReference type="EMBL" id="CAD5212027.1"/>
    </source>
</evidence>
<organism evidence="2 3">
    <name type="scientific">Bursaphelenchus xylophilus</name>
    <name type="common">Pinewood nematode worm</name>
    <name type="synonym">Aphelenchoides xylophilus</name>
    <dbReference type="NCBI Taxonomy" id="6326"/>
    <lineage>
        <taxon>Eukaryota</taxon>
        <taxon>Metazoa</taxon>
        <taxon>Ecdysozoa</taxon>
        <taxon>Nematoda</taxon>
        <taxon>Chromadorea</taxon>
        <taxon>Rhabditida</taxon>
        <taxon>Tylenchina</taxon>
        <taxon>Tylenchomorpha</taxon>
        <taxon>Aphelenchoidea</taxon>
        <taxon>Aphelenchoididae</taxon>
        <taxon>Bursaphelenchus</taxon>
    </lineage>
</organism>
<feature type="compositionally biased region" description="Low complexity" evidence="1">
    <location>
        <begin position="268"/>
        <end position="280"/>
    </location>
</feature>
<reference evidence="2" key="1">
    <citation type="submission" date="2020-09" db="EMBL/GenBank/DDBJ databases">
        <authorList>
            <person name="Kikuchi T."/>
        </authorList>
    </citation>
    <scope>NUCLEOTIDE SEQUENCE</scope>
    <source>
        <strain evidence="2">Ka4C1</strain>
    </source>
</reference>
<feature type="compositionally biased region" description="Polar residues" evidence="1">
    <location>
        <begin position="317"/>
        <end position="330"/>
    </location>
</feature>
<keyword evidence="3" id="KW-1185">Reference proteome</keyword>
<sequence length="400" mass="45493">MESTISSIQLKLANFELTETMVTENDSINLLTTITKFNSVISQQSLDSFLQRFNDYISLAGNSNDSQKIARLKFLLTDRARELLNDMNPDATYDDVISQLRDAFQNTHSKTSARQALSLCRQLPDETVFTFTQRSSKLGRAAYPTMSDADYKEILLQLFVDKLKPDLRYQVQLSRPKSFIDAYENALNLELVLQQQINSNSTTTSITSAVEALSEPRRMRMLLLKRRYNQRRNPEPRRPNRRPQNDRHDDRRQRHQRHRNFDDHPRSRSTSHSTRSPSPHVRFRSSSLTTFLIATITCFVSEETSSLTSSTLAAPKPSTTAQTSTKSSDNCTISEEMLTIPTGSVQASTPKRLYSRAAPSAQTSSAEAAKPLERSLSDMSWILQKSRGTTTRWNSIHRSS</sequence>
<dbReference type="EMBL" id="CAJFCV020000001">
    <property type="protein sequence ID" value="CAG9089653.1"/>
    <property type="molecule type" value="Genomic_DNA"/>
</dbReference>
<dbReference type="EMBL" id="CAJFDI010000001">
    <property type="protein sequence ID" value="CAD5212027.1"/>
    <property type="molecule type" value="Genomic_DNA"/>
</dbReference>
<evidence type="ECO:0000313" key="3">
    <source>
        <dbReference type="Proteomes" id="UP000659654"/>
    </source>
</evidence>
<feature type="region of interest" description="Disordered" evidence="1">
    <location>
        <begin position="306"/>
        <end position="330"/>
    </location>
</feature>
<feature type="compositionally biased region" description="Basic and acidic residues" evidence="1">
    <location>
        <begin position="232"/>
        <end position="252"/>
    </location>
</feature>
<dbReference type="AlphaFoldDB" id="A0A811K8F0"/>
<dbReference type="Proteomes" id="UP000659654">
    <property type="component" value="Unassembled WGS sequence"/>
</dbReference>
<evidence type="ECO:0000256" key="1">
    <source>
        <dbReference type="SAM" id="MobiDB-lite"/>
    </source>
</evidence>
<proteinExistence type="predicted"/>
<name>A0A811K8F0_BURXY</name>
<accession>A0A811K8F0</accession>
<dbReference type="PANTHER" id="PTHR33223">
    <property type="entry name" value="CCHC-TYPE DOMAIN-CONTAINING PROTEIN"/>
    <property type="match status" value="1"/>
</dbReference>
<dbReference type="PANTHER" id="PTHR33223:SF6">
    <property type="entry name" value="CCHC-TYPE DOMAIN-CONTAINING PROTEIN"/>
    <property type="match status" value="1"/>
</dbReference>